<reference evidence="1 2" key="1">
    <citation type="submission" date="2024-02" db="EMBL/GenBank/DDBJ databases">
        <title>Draft genome sequence of Collimonas sp. strain H4R21, an effective mineral-weathering bacterial strain isolated from the beech rhizosphere.</title>
        <authorList>
            <person name="Morin E."/>
            <person name="Uroz S."/>
            <person name="Leveau J.H.J."/>
            <person name="Kumar R."/>
            <person name="Rey M.W."/>
            <person name="Pham J."/>
        </authorList>
    </citation>
    <scope>NUCLEOTIDE SEQUENCE [LARGE SCALE GENOMIC DNA]</scope>
    <source>
        <strain evidence="1 2">H4R21</strain>
    </source>
</reference>
<dbReference type="InterPro" id="IPR048188">
    <property type="entry name" value="YmfL-like"/>
</dbReference>
<dbReference type="RefSeq" id="WP_342828343.1">
    <property type="nucleotide sequence ID" value="NZ_JBANDC010000002.1"/>
</dbReference>
<evidence type="ECO:0000313" key="1">
    <source>
        <dbReference type="EMBL" id="MEM4986291.1"/>
    </source>
</evidence>
<accession>A0ABU9PQL8</accession>
<name>A0ABU9PQL8_9BURK</name>
<dbReference type="InterPro" id="IPR009679">
    <property type="entry name" value="Phage_186_CII-like"/>
</dbReference>
<organism evidence="1 2">
    <name type="scientific">Collimonas rhizosphaerae</name>
    <dbReference type="NCBI Taxonomy" id="3126357"/>
    <lineage>
        <taxon>Bacteria</taxon>
        <taxon>Pseudomonadati</taxon>
        <taxon>Pseudomonadota</taxon>
        <taxon>Betaproteobacteria</taxon>
        <taxon>Burkholderiales</taxon>
        <taxon>Oxalobacteraceae</taxon>
        <taxon>Collimonas</taxon>
    </lineage>
</organism>
<sequence>MILRRSYLGMIRAVTGGWDAMCAILGYSRDALENRVYEKKGQSLTVETALQMQSISDTKLFAEAIATLSGGVFVMLPESSEIDNEALLSKFNKLHTHIGLLSRRFNEATEDGEIDKRERADLAAIGDEIHRHTQELLALTFRIYCRGEEEKVAA</sequence>
<protein>
    <submittedName>
        <fullName evidence="1">YmfL family putative regulatory protein</fullName>
    </submittedName>
</protein>
<comment type="caution">
    <text evidence="1">The sequence shown here is derived from an EMBL/GenBank/DDBJ whole genome shotgun (WGS) entry which is preliminary data.</text>
</comment>
<dbReference type="NCBIfam" id="NF041471">
    <property type="entry name" value="phage_reg_YmfL"/>
    <property type="match status" value="1"/>
</dbReference>
<dbReference type="EMBL" id="JBANDC010000002">
    <property type="protein sequence ID" value="MEM4986291.1"/>
    <property type="molecule type" value="Genomic_DNA"/>
</dbReference>
<dbReference type="Proteomes" id="UP001495910">
    <property type="component" value="Unassembled WGS sequence"/>
</dbReference>
<evidence type="ECO:0000313" key="2">
    <source>
        <dbReference type="Proteomes" id="UP001495910"/>
    </source>
</evidence>
<dbReference type="Pfam" id="PF06892">
    <property type="entry name" value="Phage_CP76"/>
    <property type="match status" value="1"/>
</dbReference>
<keyword evidence="2" id="KW-1185">Reference proteome</keyword>
<gene>
    <name evidence="1" type="ORF">V8G57_02710</name>
</gene>
<proteinExistence type="predicted"/>